<dbReference type="EMBL" id="KL367699">
    <property type="protein sequence ID" value="KFD60055.1"/>
    <property type="molecule type" value="Genomic_DNA"/>
</dbReference>
<protein>
    <recommendedName>
        <fullName evidence="2">Mos1 transposase HTH domain-containing protein</fullName>
    </recommendedName>
</protein>
<dbReference type="Gene3D" id="3.30.420.10">
    <property type="entry name" value="Ribonuclease H-like superfamily/Ribonuclease H"/>
    <property type="match status" value="1"/>
</dbReference>
<sequence>MFGKKTVPEPEEFQKLRSIVNTRDVRKVPGKTVQCLTGRQPMGRNMFHLISVIFRLVQRGSFIRRCASVLQAAPKVIVFLVIWKIFVLTSELTLNFYPSLVGSRGGLFNLCSREGREAIEDDRRAGRPATATGEGIVALVRNLVEGDRRITIRRTARMAGISLHSAFGILRETLGLRKLSARWVPKALREEQLVRRVNLSRELLTKIEANETGFLTVSSREVKHGSTNMTPRVRSKQWLPRGSAGPGKFKAERSARKVMATIFWDSDGVILTDFLEGERIVTASSYKAVLRKLKTALARKRRGKLHLGILFHHDNAPAHSLRTVRTVLREFRWEVIPHPPYSPDLAPSDFWLFPKLKEHLKGTLFESMDDAKRALSTWCNTQPPGFYKEGLRRWRHRLQMCLEVYGRYDVEK</sequence>
<dbReference type="AlphaFoldDB" id="A0A085MS59"/>
<dbReference type="InterPro" id="IPR052709">
    <property type="entry name" value="Transposase-MT_Hybrid"/>
</dbReference>
<organism evidence="1">
    <name type="scientific">Trichuris suis</name>
    <name type="common">pig whipworm</name>
    <dbReference type="NCBI Taxonomy" id="68888"/>
    <lineage>
        <taxon>Eukaryota</taxon>
        <taxon>Metazoa</taxon>
        <taxon>Ecdysozoa</taxon>
        <taxon>Nematoda</taxon>
        <taxon>Enoplea</taxon>
        <taxon>Dorylaimia</taxon>
        <taxon>Trichinellida</taxon>
        <taxon>Trichuridae</taxon>
        <taxon>Trichuris</taxon>
    </lineage>
</organism>
<dbReference type="PANTHER" id="PTHR46060">
    <property type="entry name" value="MARINER MOS1 TRANSPOSASE-LIKE PROTEIN"/>
    <property type="match status" value="1"/>
</dbReference>
<dbReference type="GO" id="GO:0003676">
    <property type="term" value="F:nucleic acid binding"/>
    <property type="evidence" value="ECO:0007669"/>
    <property type="project" value="InterPro"/>
</dbReference>
<gene>
    <name evidence="1" type="ORF">M514_27774</name>
</gene>
<dbReference type="PANTHER" id="PTHR46060:SF1">
    <property type="entry name" value="MARINER MOS1 TRANSPOSASE-LIKE PROTEIN"/>
    <property type="match status" value="1"/>
</dbReference>
<reference evidence="1" key="1">
    <citation type="journal article" date="2014" name="Nat. Genet.">
        <title>Genome and transcriptome of the porcine whipworm Trichuris suis.</title>
        <authorList>
            <person name="Jex A.R."/>
            <person name="Nejsum P."/>
            <person name="Schwarz E.M."/>
            <person name="Hu L."/>
            <person name="Young N.D."/>
            <person name="Hall R.S."/>
            <person name="Korhonen P.K."/>
            <person name="Liao S."/>
            <person name="Thamsborg S."/>
            <person name="Xia J."/>
            <person name="Xu P."/>
            <person name="Wang S."/>
            <person name="Scheerlinck J.P."/>
            <person name="Hofmann A."/>
            <person name="Sternberg P.W."/>
            <person name="Wang J."/>
            <person name="Gasser R.B."/>
        </authorList>
    </citation>
    <scope>NUCLEOTIDE SEQUENCE [LARGE SCALE GENOMIC DNA]</scope>
    <source>
        <strain evidence="1">DCEP-RM93F</strain>
    </source>
</reference>
<dbReference type="Pfam" id="PF01359">
    <property type="entry name" value="Transposase_1"/>
    <property type="match status" value="1"/>
</dbReference>
<dbReference type="Proteomes" id="UP000030758">
    <property type="component" value="Unassembled WGS sequence"/>
</dbReference>
<proteinExistence type="predicted"/>
<name>A0A085MS59_9BILA</name>
<dbReference type="InterPro" id="IPR036397">
    <property type="entry name" value="RNaseH_sf"/>
</dbReference>
<dbReference type="InterPro" id="IPR001888">
    <property type="entry name" value="Transposase_1"/>
</dbReference>
<evidence type="ECO:0008006" key="2">
    <source>
        <dbReference type="Google" id="ProtNLM"/>
    </source>
</evidence>
<accession>A0A085MS59</accession>
<evidence type="ECO:0000313" key="1">
    <source>
        <dbReference type="EMBL" id="KFD60055.1"/>
    </source>
</evidence>